<evidence type="ECO:0000313" key="1">
    <source>
        <dbReference type="EMBL" id="MBV4452730.1"/>
    </source>
</evidence>
<sequence>MAEPRLQIRSQGDLSHRDWQKEGEHLYLSARHMRMSFLQEIRKVERAVTIKEQTKVIPKAHQKINAFPKAAMLLLGYAVEMYLKSGLAKMLLGCGEELFRCTLREYSHDFKSLACDLHLSLDEQCLLDLATLSTFVKNDARYPVSVGPDETYADAFNKRTRSMENARDFRRFCLLAKRIRRQVNLINNNSKAPATLHSWTVDGDGYLAFRLGGNLPAHAIMRYSSLQTQSPSPFENMAELAKENSMVCRVYWDTLKFYEDRKTKKGRRLVPITTE</sequence>
<name>A0ABS6NX17_9PSED</name>
<accession>A0ABS6NX17</accession>
<organism evidence="1 2">
    <name type="scientific">Pseudomonas azadiae</name>
    <dbReference type="NCBI Taxonomy" id="2843612"/>
    <lineage>
        <taxon>Bacteria</taxon>
        <taxon>Pseudomonadati</taxon>
        <taxon>Pseudomonadota</taxon>
        <taxon>Gammaproteobacteria</taxon>
        <taxon>Pseudomonadales</taxon>
        <taxon>Pseudomonadaceae</taxon>
        <taxon>Pseudomonas</taxon>
    </lineage>
</organism>
<reference evidence="1" key="1">
    <citation type="submission" date="2021-06" db="EMBL/GenBank/DDBJ databases">
        <title>Updating the genus Pseudomonas: Description of 43 new species and partition of the Pseudomonas putida group.</title>
        <authorList>
            <person name="Girard L."/>
            <person name="Lood C."/>
            <person name="Vandamme P."/>
            <person name="Rokni-Zadeh H."/>
            <person name="Van Noort V."/>
            <person name="Hofte M."/>
            <person name="Lavigne R."/>
            <person name="De Mot R."/>
        </authorList>
    </citation>
    <scope>NUCLEOTIDE SEQUENCE</scope>
    <source>
        <strain evidence="1">SWRI103</strain>
    </source>
</reference>
<dbReference type="Proteomes" id="UP001048976">
    <property type="component" value="Unassembled WGS sequence"/>
</dbReference>
<gene>
    <name evidence="1" type="ORF">KVG91_08995</name>
</gene>
<comment type="caution">
    <text evidence="1">The sequence shown here is derived from an EMBL/GenBank/DDBJ whole genome shotgun (WGS) entry which is preliminary data.</text>
</comment>
<keyword evidence="2" id="KW-1185">Reference proteome</keyword>
<proteinExistence type="predicted"/>
<dbReference type="EMBL" id="JAHSTY010000001">
    <property type="protein sequence ID" value="MBV4452730.1"/>
    <property type="molecule type" value="Genomic_DNA"/>
</dbReference>
<evidence type="ECO:0000313" key="2">
    <source>
        <dbReference type="Proteomes" id="UP001048976"/>
    </source>
</evidence>
<dbReference type="RefSeq" id="WP_169377576.1">
    <property type="nucleotide sequence ID" value="NZ_JAHSTY010000001.1"/>
</dbReference>
<protein>
    <submittedName>
        <fullName evidence="1">Uncharacterized protein</fullName>
    </submittedName>
</protein>